<dbReference type="InterPro" id="IPR036097">
    <property type="entry name" value="HisK_dim/P_sf"/>
</dbReference>
<keyword evidence="3 6" id="KW-0597">Phosphoprotein</keyword>
<dbReference type="PANTHER" id="PTHR43047:SF64">
    <property type="entry name" value="HISTIDINE KINASE CONTAINING CHEY-HOMOLOGOUS RECEIVER DOMAIN AND PAS DOMAIN-RELATED"/>
    <property type="match status" value="1"/>
</dbReference>
<organism evidence="11 12">
    <name type="scientific">Pedobacter cryophilus</name>
    <dbReference type="NCBI Taxonomy" id="2571271"/>
    <lineage>
        <taxon>Bacteria</taxon>
        <taxon>Pseudomonadati</taxon>
        <taxon>Bacteroidota</taxon>
        <taxon>Sphingobacteriia</taxon>
        <taxon>Sphingobacteriales</taxon>
        <taxon>Sphingobacteriaceae</taxon>
        <taxon>Pedobacter</taxon>
    </lineage>
</organism>
<keyword evidence="5" id="KW-0418">Kinase</keyword>
<protein>
    <recommendedName>
        <fullName evidence="2">histidine kinase</fullName>
        <ecNumber evidence="2">2.7.13.3</ecNumber>
    </recommendedName>
</protein>
<dbReference type="InterPro" id="IPR029016">
    <property type="entry name" value="GAF-like_dom_sf"/>
</dbReference>
<feature type="domain" description="PAS" evidence="9">
    <location>
        <begin position="414"/>
        <end position="469"/>
    </location>
</feature>
<dbReference type="InterPro" id="IPR013655">
    <property type="entry name" value="PAS_fold_3"/>
</dbReference>
<dbReference type="Pfam" id="PF13426">
    <property type="entry name" value="PAS_9"/>
    <property type="match status" value="2"/>
</dbReference>
<keyword evidence="12" id="KW-1185">Reference proteome</keyword>
<evidence type="ECO:0000256" key="6">
    <source>
        <dbReference type="PROSITE-ProRule" id="PRU00169"/>
    </source>
</evidence>
<dbReference type="Pfam" id="PF00512">
    <property type="entry name" value="HisKA"/>
    <property type="match status" value="1"/>
</dbReference>
<dbReference type="InterPro" id="IPR003594">
    <property type="entry name" value="HATPase_dom"/>
</dbReference>
<dbReference type="PROSITE" id="PS50112">
    <property type="entry name" value="PAS"/>
    <property type="match status" value="3"/>
</dbReference>
<feature type="domain" description="PAC" evidence="10">
    <location>
        <begin position="365"/>
        <end position="417"/>
    </location>
</feature>
<evidence type="ECO:0000259" key="10">
    <source>
        <dbReference type="PROSITE" id="PS50113"/>
    </source>
</evidence>
<evidence type="ECO:0000256" key="4">
    <source>
        <dbReference type="ARBA" id="ARBA00022679"/>
    </source>
</evidence>
<evidence type="ECO:0000256" key="2">
    <source>
        <dbReference type="ARBA" id="ARBA00012438"/>
    </source>
</evidence>
<evidence type="ECO:0000313" key="11">
    <source>
        <dbReference type="EMBL" id="TKC00576.1"/>
    </source>
</evidence>
<dbReference type="PROSITE" id="PS50109">
    <property type="entry name" value="HIS_KIN"/>
    <property type="match status" value="1"/>
</dbReference>
<dbReference type="SUPFAM" id="SSF55781">
    <property type="entry name" value="GAF domain-like"/>
    <property type="match status" value="1"/>
</dbReference>
<dbReference type="PANTHER" id="PTHR43047">
    <property type="entry name" value="TWO-COMPONENT HISTIDINE PROTEIN KINASE"/>
    <property type="match status" value="1"/>
</dbReference>
<dbReference type="SUPFAM" id="SSF52172">
    <property type="entry name" value="CheY-like"/>
    <property type="match status" value="1"/>
</dbReference>
<comment type="caution">
    <text evidence="11">The sequence shown here is derived from an EMBL/GenBank/DDBJ whole genome shotgun (WGS) entry which is preliminary data.</text>
</comment>
<dbReference type="GO" id="GO:0000155">
    <property type="term" value="F:phosphorelay sensor kinase activity"/>
    <property type="evidence" value="ECO:0007669"/>
    <property type="project" value="InterPro"/>
</dbReference>
<dbReference type="SMART" id="SM00388">
    <property type="entry name" value="HisKA"/>
    <property type="match status" value="1"/>
</dbReference>
<dbReference type="PROSITE" id="PS50110">
    <property type="entry name" value="RESPONSE_REGULATORY"/>
    <property type="match status" value="1"/>
</dbReference>
<dbReference type="InterPro" id="IPR004358">
    <property type="entry name" value="Sig_transdc_His_kin-like_C"/>
</dbReference>
<feature type="domain" description="PAS" evidence="9">
    <location>
        <begin position="291"/>
        <end position="333"/>
    </location>
</feature>
<dbReference type="Gene3D" id="3.40.50.2300">
    <property type="match status" value="1"/>
</dbReference>
<dbReference type="InterPro" id="IPR035965">
    <property type="entry name" value="PAS-like_dom_sf"/>
</dbReference>
<dbReference type="InterPro" id="IPR000014">
    <property type="entry name" value="PAS"/>
</dbReference>
<dbReference type="PRINTS" id="PR00344">
    <property type="entry name" value="BCTRLSENSOR"/>
</dbReference>
<comment type="catalytic activity">
    <reaction evidence="1">
        <text>ATP + protein L-histidine = ADP + protein N-phospho-L-histidine.</text>
        <dbReference type="EC" id="2.7.13.3"/>
    </reaction>
</comment>
<evidence type="ECO:0000256" key="1">
    <source>
        <dbReference type="ARBA" id="ARBA00000085"/>
    </source>
</evidence>
<dbReference type="InterPro" id="IPR001610">
    <property type="entry name" value="PAC"/>
</dbReference>
<evidence type="ECO:0000256" key="5">
    <source>
        <dbReference type="ARBA" id="ARBA00022777"/>
    </source>
</evidence>
<dbReference type="SMART" id="SM00448">
    <property type="entry name" value="REC"/>
    <property type="match status" value="1"/>
</dbReference>
<dbReference type="OrthoDB" id="9811889at2"/>
<dbReference type="EMBL" id="SWBP01000001">
    <property type="protein sequence ID" value="TKC00576.1"/>
    <property type="molecule type" value="Genomic_DNA"/>
</dbReference>
<evidence type="ECO:0000256" key="3">
    <source>
        <dbReference type="ARBA" id="ARBA00022553"/>
    </source>
</evidence>
<dbReference type="Gene3D" id="3.30.450.40">
    <property type="match status" value="1"/>
</dbReference>
<dbReference type="SMART" id="SM00091">
    <property type="entry name" value="PAS"/>
    <property type="match status" value="3"/>
</dbReference>
<dbReference type="Proteomes" id="UP000308181">
    <property type="component" value="Unassembled WGS sequence"/>
</dbReference>
<dbReference type="NCBIfam" id="TIGR00229">
    <property type="entry name" value="sensory_box"/>
    <property type="match status" value="3"/>
</dbReference>
<feature type="domain" description="PAC" evidence="10">
    <location>
        <begin position="488"/>
        <end position="540"/>
    </location>
</feature>
<dbReference type="EC" id="2.7.13.3" evidence="2"/>
<dbReference type="SUPFAM" id="SSF47384">
    <property type="entry name" value="Homodimeric domain of signal transducing histidine kinase"/>
    <property type="match status" value="1"/>
</dbReference>
<dbReference type="Pfam" id="PF08447">
    <property type="entry name" value="PAS_3"/>
    <property type="match status" value="1"/>
</dbReference>
<dbReference type="CDD" id="cd00082">
    <property type="entry name" value="HisKA"/>
    <property type="match status" value="1"/>
</dbReference>
<dbReference type="InterPro" id="IPR003661">
    <property type="entry name" value="HisK_dim/P_dom"/>
</dbReference>
<dbReference type="FunFam" id="3.30.565.10:FF:000010">
    <property type="entry name" value="Sensor histidine kinase RcsC"/>
    <property type="match status" value="1"/>
</dbReference>
<dbReference type="InterPro" id="IPR001789">
    <property type="entry name" value="Sig_transdc_resp-reg_receiver"/>
</dbReference>
<dbReference type="Pfam" id="PF00072">
    <property type="entry name" value="Response_reg"/>
    <property type="match status" value="1"/>
</dbReference>
<dbReference type="CDD" id="cd16922">
    <property type="entry name" value="HATPase_EvgS-ArcB-TorS-like"/>
    <property type="match status" value="1"/>
</dbReference>
<gene>
    <name evidence="11" type="ORF">FA046_02550</name>
</gene>
<reference evidence="11 12" key="1">
    <citation type="submission" date="2019-04" db="EMBL/GenBank/DDBJ databases">
        <title>Pedobacter sp. AR-3-17 sp. nov., isolated from Arctic soil.</title>
        <authorList>
            <person name="Dahal R.H."/>
            <person name="Kim D.-U."/>
        </authorList>
    </citation>
    <scope>NUCLEOTIDE SEQUENCE [LARGE SCALE GENOMIC DNA]</scope>
    <source>
        <strain evidence="11 12">AR-3-17</strain>
    </source>
</reference>
<proteinExistence type="predicted"/>
<evidence type="ECO:0000259" key="8">
    <source>
        <dbReference type="PROSITE" id="PS50110"/>
    </source>
</evidence>
<dbReference type="SUPFAM" id="SSF55874">
    <property type="entry name" value="ATPase domain of HSP90 chaperone/DNA topoisomerase II/histidine kinase"/>
    <property type="match status" value="1"/>
</dbReference>
<dbReference type="Pfam" id="PF02518">
    <property type="entry name" value="HATPase_c"/>
    <property type="match status" value="1"/>
</dbReference>
<dbReference type="InterPro" id="IPR036890">
    <property type="entry name" value="HATPase_C_sf"/>
</dbReference>
<dbReference type="InterPro" id="IPR011006">
    <property type="entry name" value="CheY-like_superfamily"/>
</dbReference>
<feature type="domain" description="PAS" evidence="9">
    <location>
        <begin position="174"/>
        <end position="244"/>
    </location>
</feature>
<sequence length="920" mass="104403">MNAEEFSILDYHKSNLPVKVEYDYYESSSDIEFDHILELACFITNSPISFISFFEKNLQCVKYTKGIPTSEIPLEQSLCQFTVLENNFFEIEDVPNNAKAKALLKGANYDFKYYAGLPLVSPKGVIIGTICVIDQQSKKLTDSQIKAFYALGLQVINNLELRKKDIQEIKSKLKSEEFTDLFNSSPDLICLLSADQKIVNINSAVFDIMGYDVKDCIGLNISEFMLSEDKMNVFNTATESLRNKIKHFEVETRVVNKNKSIKWISWNAISKNKMWFVTGRDISKYKETLHQLNQLSTVASKINNGVVISSANNNVLWINDAFTKITGYTIEDLEDQKLGDVIVGANSDIDIIEKARIETQNKKSFSVELLAYRKDGKPIWLSIYNTIILDSKGEVESLIEIVIDITERKEAEEQLELLSLVASKTENGVSISDKTGRVKWINAALSKMIGYQLEELIGKRVGDIVKGEETDIKMLNQARDGARKSIPYNLELKVNKKDGTPVWLSVSNTPILDQQGNIEREIEIINDISDRKQAEIQLLAAKEQAMQLSKAKEMFLSVMSHEIRTPLNAVIGITNILLDEEKLEHQVQSLNLLKFSSDNLLNLINDILDFSKMEIGKMELEYKRVNIRDLIKDIVDSLAFKTNEKGIELNYIISPDLPELVRGDKTRLYQILINLINNALKFTEKGFVKVAVAVAKITKQHTFVHFEITDTGIGIPEDKFEDIFESFTQAAANTSRKYGGTGLGLTITKKLVELYSGEIKVKSILGKGSTFYFDLKFDNFKETEMEIKEESNAIKTLNARVLVVDDNEINRILARKVLTKFQVEVVTAESGLKAIELLQAKDFDVVLMDIHMPEMSGYEATEKLRAIDDVYFKELPIIALTASIMNEDLDTIYKYGMNDYQLKPFKPDELIEKIAKYLKK</sequence>
<dbReference type="PROSITE" id="PS50113">
    <property type="entry name" value="PAC"/>
    <property type="match status" value="2"/>
</dbReference>
<dbReference type="Gene3D" id="3.30.450.20">
    <property type="entry name" value="PAS domain"/>
    <property type="match status" value="3"/>
</dbReference>
<evidence type="ECO:0000259" key="7">
    <source>
        <dbReference type="PROSITE" id="PS50109"/>
    </source>
</evidence>
<accession>A0A4U1C3Y3</accession>
<dbReference type="InterPro" id="IPR000700">
    <property type="entry name" value="PAS-assoc_C"/>
</dbReference>
<feature type="domain" description="Histidine kinase" evidence="7">
    <location>
        <begin position="558"/>
        <end position="779"/>
    </location>
</feature>
<feature type="modified residue" description="4-aspartylphosphate" evidence="6">
    <location>
        <position position="849"/>
    </location>
</feature>
<dbReference type="SMART" id="SM00387">
    <property type="entry name" value="HATPase_c"/>
    <property type="match status" value="1"/>
</dbReference>
<dbReference type="Gene3D" id="1.10.287.130">
    <property type="match status" value="1"/>
</dbReference>
<dbReference type="SMART" id="SM00086">
    <property type="entry name" value="PAC"/>
    <property type="match status" value="2"/>
</dbReference>
<feature type="domain" description="Response regulatory" evidence="8">
    <location>
        <begin position="800"/>
        <end position="918"/>
    </location>
</feature>
<keyword evidence="4" id="KW-0808">Transferase</keyword>
<evidence type="ECO:0000259" key="9">
    <source>
        <dbReference type="PROSITE" id="PS50112"/>
    </source>
</evidence>
<dbReference type="InterPro" id="IPR005467">
    <property type="entry name" value="His_kinase_dom"/>
</dbReference>
<dbReference type="CDD" id="cd17546">
    <property type="entry name" value="REC_hyHK_CKI1_RcsC-like"/>
    <property type="match status" value="1"/>
</dbReference>
<name>A0A4U1C3Y3_9SPHI</name>
<dbReference type="Gene3D" id="3.30.565.10">
    <property type="entry name" value="Histidine kinase-like ATPase, C-terminal domain"/>
    <property type="match status" value="1"/>
</dbReference>
<dbReference type="CDD" id="cd00130">
    <property type="entry name" value="PAS"/>
    <property type="match status" value="3"/>
</dbReference>
<dbReference type="SUPFAM" id="SSF55785">
    <property type="entry name" value="PYP-like sensor domain (PAS domain)"/>
    <property type="match status" value="3"/>
</dbReference>
<evidence type="ECO:0000313" key="12">
    <source>
        <dbReference type="Proteomes" id="UP000308181"/>
    </source>
</evidence>
<dbReference type="AlphaFoldDB" id="A0A4U1C3Y3"/>
<dbReference type="RefSeq" id="WP_136824785.1">
    <property type="nucleotide sequence ID" value="NZ_SWBP01000001.1"/>
</dbReference>